<dbReference type="PANTHER" id="PTHR37610">
    <property type="entry name" value="CCHC-TYPE DOMAIN-CONTAINING PROTEIN"/>
    <property type="match status" value="1"/>
</dbReference>
<proteinExistence type="predicted"/>
<evidence type="ECO:0000313" key="4">
    <source>
        <dbReference type="Proteomes" id="UP000075243"/>
    </source>
</evidence>
<evidence type="ECO:0000313" key="3">
    <source>
        <dbReference type="EMBL" id="KYP36219.1"/>
    </source>
</evidence>
<dbReference type="OMA" id="HASDDNY"/>
<name>A0A151R134_CAJCA</name>
<gene>
    <name evidence="3" type="ORF">KK1_042674</name>
</gene>
<dbReference type="Gramene" id="C.cajan_39751.t">
    <property type="protein sequence ID" value="C.cajan_39751.t.cds1"/>
    <property type="gene ID" value="C.cajan_39751"/>
</dbReference>
<feature type="compositionally biased region" description="Basic and acidic residues" evidence="1">
    <location>
        <begin position="1"/>
        <end position="17"/>
    </location>
</feature>
<organism evidence="3 4">
    <name type="scientific">Cajanus cajan</name>
    <name type="common">Pigeon pea</name>
    <name type="synonym">Cajanus indicus</name>
    <dbReference type="NCBI Taxonomy" id="3821"/>
    <lineage>
        <taxon>Eukaryota</taxon>
        <taxon>Viridiplantae</taxon>
        <taxon>Streptophyta</taxon>
        <taxon>Embryophyta</taxon>
        <taxon>Tracheophyta</taxon>
        <taxon>Spermatophyta</taxon>
        <taxon>Magnoliopsida</taxon>
        <taxon>eudicotyledons</taxon>
        <taxon>Gunneridae</taxon>
        <taxon>Pentapetalae</taxon>
        <taxon>rosids</taxon>
        <taxon>fabids</taxon>
        <taxon>Fabales</taxon>
        <taxon>Fabaceae</taxon>
        <taxon>Papilionoideae</taxon>
        <taxon>50 kb inversion clade</taxon>
        <taxon>NPAAA clade</taxon>
        <taxon>indigoferoid/millettioid clade</taxon>
        <taxon>Phaseoleae</taxon>
        <taxon>Cajanus</taxon>
    </lineage>
</organism>
<dbReference type="PANTHER" id="PTHR37610:SF40">
    <property type="entry name" value="OS01G0909600 PROTEIN"/>
    <property type="match status" value="1"/>
</dbReference>
<feature type="compositionally biased region" description="Polar residues" evidence="1">
    <location>
        <begin position="18"/>
        <end position="29"/>
    </location>
</feature>
<keyword evidence="4" id="KW-1185">Reference proteome</keyword>
<protein>
    <recommendedName>
        <fullName evidence="2">Retrotransposon Copia-like N-terminal domain-containing protein</fullName>
    </recommendedName>
</protein>
<feature type="domain" description="Retrotransposon Copia-like N-terminal" evidence="2">
    <location>
        <begin position="26"/>
        <end position="72"/>
    </location>
</feature>
<dbReference type="InterPro" id="IPR029472">
    <property type="entry name" value="Copia-like_N"/>
</dbReference>
<dbReference type="Proteomes" id="UP000075243">
    <property type="component" value="Unassembled WGS sequence"/>
</dbReference>
<evidence type="ECO:0000259" key="2">
    <source>
        <dbReference type="Pfam" id="PF14244"/>
    </source>
</evidence>
<dbReference type="AlphaFoldDB" id="A0A151R134"/>
<dbReference type="EMBL" id="KQ484248">
    <property type="protein sequence ID" value="KYP36219.1"/>
    <property type="molecule type" value="Genomic_DNA"/>
</dbReference>
<sequence length="119" mass="13157">MASEKIDPGTKSEKDHTSNPAFYLSSSDHPGTPLIASVLKGPNYRTWARAMKTALRAKMKLGFIDGTIKKPTIGSKDFPNWEKTDSMVVTPSTPTYIYSNSLLVVSPSCHQSLKELFHK</sequence>
<feature type="region of interest" description="Disordered" evidence="1">
    <location>
        <begin position="1"/>
        <end position="30"/>
    </location>
</feature>
<accession>A0A151R134</accession>
<evidence type="ECO:0000256" key="1">
    <source>
        <dbReference type="SAM" id="MobiDB-lite"/>
    </source>
</evidence>
<reference evidence="3" key="1">
    <citation type="journal article" date="2012" name="Nat. Biotechnol.">
        <title>Draft genome sequence of pigeonpea (Cajanus cajan), an orphan legume crop of resource-poor farmers.</title>
        <authorList>
            <person name="Varshney R.K."/>
            <person name="Chen W."/>
            <person name="Li Y."/>
            <person name="Bharti A.K."/>
            <person name="Saxena R.K."/>
            <person name="Schlueter J.A."/>
            <person name="Donoghue M.T."/>
            <person name="Azam S."/>
            <person name="Fan G."/>
            <person name="Whaley A.M."/>
            <person name="Farmer A.D."/>
            <person name="Sheridan J."/>
            <person name="Iwata A."/>
            <person name="Tuteja R."/>
            <person name="Penmetsa R.V."/>
            <person name="Wu W."/>
            <person name="Upadhyaya H.D."/>
            <person name="Yang S.P."/>
            <person name="Shah T."/>
            <person name="Saxena K.B."/>
            <person name="Michael T."/>
            <person name="McCombie W.R."/>
            <person name="Yang B."/>
            <person name="Zhang G."/>
            <person name="Yang H."/>
            <person name="Wang J."/>
            <person name="Spillane C."/>
            <person name="Cook D.R."/>
            <person name="May G.D."/>
            <person name="Xu X."/>
            <person name="Jackson S.A."/>
        </authorList>
    </citation>
    <scope>NUCLEOTIDE SEQUENCE [LARGE SCALE GENOMIC DNA]</scope>
</reference>
<dbReference type="Pfam" id="PF14244">
    <property type="entry name" value="Retrotran_gag_3"/>
    <property type="match status" value="1"/>
</dbReference>